<reference evidence="2 3" key="1">
    <citation type="submission" date="2022-09" db="EMBL/GenBank/DDBJ databases">
        <title>New species of Phenylobacterium.</title>
        <authorList>
            <person name="Mieszkin S."/>
        </authorList>
    </citation>
    <scope>NUCLEOTIDE SEQUENCE [LARGE SCALE GENOMIC DNA]</scope>
    <source>
        <strain evidence="2 3">HK31-G</strain>
    </source>
</reference>
<organism evidence="2 3">
    <name type="scientific">Phenylobacterium ferrooxidans</name>
    <dbReference type="NCBI Taxonomy" id="2982689"/>
    <lineage>
        <taxon>Bacteria</taxon>
        <taxon>Pseudomonadati</taxon>
        <taxon>Pseudomonadota</taxon>
        <taxon>Alphaproteobacteria</taxon>
        <taxon>Caulobacterales</taxon>
        <taxon>Caulobacteraceae</taxon>
        <taxon>Phenylobacterium</taxon>
    </lineage>
</organism>
<sequence>MNTQIFAPGLAPGMTNDAYQAAEGVSKSQLDDIAPECGNTPHHYWAKRLKPDREPYVKTPALILGDAIHKAVLEPDLVSVHFAVPPKDAPKYPSITQWNAAKPSPQSIEAMEFWTGFQNENRGKFVMDADDMQTVVECRDAIHTHPVARHLFTGGNAEQTFFAIDPETGAVIKCRTDYERIAAAEMIVDLKTTESAGEDEFGGSATKYRYDVQGVWYPDVIHAAYNQPLVKHFVFVAIEKGPAKAVGIYYLEHDDIAPARAMARRDFHRILECKAAEASGHPDPWPDQGSTPGPLRIRRQVRARQLRSYA</sequence>
<dbReference type="Proteomes" id="UP001598130">
    <property type="component" value="Unassembled WGS sequence"/>
</dbReference>
<gene>
    <name evidence="2" type="ORF">OCL97_03995</name>
</gene>
<dbReference type="Pfam" id="PF12684">
    <property type="entry name" value="DUF3799"/>
    <property type="match status" value="1"/>
</dbReference>
<keyword evidence="3" id="KW-1185">Reference proteome</keyword>
<feature type="domain" description="Putative exodeoxyribonuclease 8 PDDEXK-like" evidence="1">
    <location>
        <begin position="40"/>
        <end position="278"/>
    </location>
</feature>
<dbReference type="Gene3D" id="3.90.320.10">
    <property type="match status" value="1"/>
</dbReference>
<accession>A0ABW6CSG5</accession>
<evidence type="ECO:0000313" key="2">
    <source>
        <dbReference type="EMBL" id="MFD3263127.1"/>
    </source>
</evidence>
<dbReference type="InterPro" id="IPR011604">
    <property type="entry name" value="PDDEXK-like_dom_sf"/>
</dbReference>
<evidence type="ECO:0000313" key="3">
    <source>
        <dbReference type="Proteomes" id="UP001598130"/>
    </source>
</evidence>
<protein>
    <submittedName>
        <fullName evidence="2">PD-(D/E)XK nuclease-like domain-containing protein</fullName>
    </submittedName>
</protein>
<dbReference type="RefSeq" id="WP_377367805.1">
    <property type="nucleotide sequence ID" value="NZ_JAOTJD010000005.1"/>
</dbReference>
<dbReference type="EMBL" id="JAOTJD010000005">
    <property type="protein sequence ID" value="MFD3263127.1"/>
    <property type="molecule type" value="Genomic_DNA"/>
</dbReference>
<comment type="caution">
    <text evidence="2">The sequence shown here is derived from an EMBL/GenBank/DDBJ whole genome shotgun (WGS) entry which is preliminary data.</text>
</comment>
<evidence type="ECO:0000259" key="1">
    <source>
        <dbReference type="Pfam" id="PF12684"/>
    </source>
</evidence>
<proteinExistence type="predicted"/>
<dbReference type="InterPro" id="IPR024432">
    <property type="entry name" value="Put_RecE_PDDEXK-like_dom"/>
</dbReference>
<name>A0ABW6CSG5_9CAUL</name>